<keyword evidence="1" id="KW-0812">Transmembrane</keyword>
<organism evidence="2">
    <name type="scientific">Hexamita inflata</name>
    <dbReference type="NCBI Taxonomy" id="28002"/>
    <lineage>
        <taxon>Eukaryota</taxon>
        <taxon>Metamonada</taxon>
        <taxon>Diplomonadida</taxon>
        <taxon>Hexamitidae</taxon>
        <taxon>Hexamitinae</taxon>
        <taxon>Hexamita</taxon>
    </lineage>
</organism>
<name>A0AA86PGR6_9EUKA</name>
<comment type="caution">
    <text evidence="2">The sequence shown here is derived from an EMBL/GenBank/DDBJ whole genome shotgun (WGS) entry which is preliminary data.</text>
</comment>
<sequence length="106" mass="11955">MQCGENQYLEDGACKCKKGFNKTVNCLTEWCQIDINGQELTCSKSIPVPIIIIYAFSLAFVIICIALIISFKIKQRKAQISIKHPIKVIIRHSIENQTPINTNAVF</sequence>
<gene>
    <name evidence="3" type="ORF">HINF_LOCUS11472</name>
    <name evidence="2" type="ORF">HINF_LOCUS25978</name>
</gene>
<dbReference type="EMBL" id="CATOUU010000654">
    <property type="protein sequence ID" value="CAI9938333.1"/>
    <property type="molecule type" value="Genomic_DNA"/>
</dbReference>
<proteinExistence type="predicted"/>
<keyword evidence="4" id="KW-1185">Reference proteome</keyword>
<dbReference type="AlphaFoldDB" id="A0AA86PGR6"/>
<keyword evidence="1" id="KW-0472">Membrane</keyword>
<keyword evidence="1" id="KW-1133">Transmembrane helix</keyword>
<dbReference type="Proteomes" id="UP001642409">
    <property type="component" value="Unassembled WGS sequence"/>
</dbReference>
<evidence type="ECO:0000313" key="2">
    <source>
        <dbReference type="EMBL" id="CAI9938333.1"/>
    </source>
</evidence>
<reference evidence="2" key="1">
    <citation type="submission" date="2023-06" db="EMBL/GenBank/DDBJ databases">
        <authorList>
            <person name="Kurt Z."/>
        </authorList>
    </citation>
    <scope>NUCLEOTIDE SEQUENCE</scope>
</reference>
<dbReference type="EMBL" id="CAXDID020000025">
    <property type="protein sequence ID" value="CAL5990640.1"/>
    <property type="molecule type" value="Genomic_DNA"/>
</dbReference>
<reference evidence="3 4" key="2">
    <citation type="submission" date="2024-07" db="EMBL/GenBank/DDBJ databases">
        <authorList>
            <person name="Akdeniz Z."/>
        </authorList>
    </citation>
    <scope>NUCLEOTIDE SEQUENCE [LARGE SCALE GENOMIC DNA]</scope>
</reference>
<evidence type="ECO:0000313" key="4">
    <source>
        <dbReference type="Proteomes" id="UP001642409"/>
    </source>
</evidence>
<feature type="transmembrane region" description="Helical" evidence="1">
    <location>
        <begin position="46"/>
        <end position="69"/>
    </location>
</feature>
<evidence type="ECO:0000313" key="3">
    <source>
        <dbReference type="EMBL" id="CAL5990640.1"/>
    </source>
</evidence>
<evidence type="ECO:0000256" key="1">
    <source>
        <dbReference type="SAM" id="Phobius"/>
    </source>
</evidence>
<protein>
    <submittedName>
        <fullName evidence="3">Hypothetical_protein</fullName>
    </submittedName>
</protein>
<accession>A0AA86PGR6</accession>